<dbReference type="Proteomes" id="UP000572268">
    <property type="component" value="Unassembled WGS sequence"/>
</dbReference>
<name>A0A7J6KTU4_PEROL</name>
<evidence type="ECO:0000313" key="2">
    <source>
        <dbReference type="Proteomes" id="UP000572268"/>
    </source>
</evidence>
<accession>A0A7J6KTU4</accession>
<dbReference type="EMBL" id="JABANN010001244">
    <property type="protein sequence ID" value="KAF4650457.1"/>
    <property type="molecule type" value="Genomic_DNA"/>
</dbReference>
<feature type="non-terminal residue" evidence="1">
    <location>
        <position position="1"/>
    </location>
</feature>
<sequence length="211" mass="23861">MSLKRSLRVPSSAGFSVPSMWLYRALDVVVAEKSVTKEMMYHGQEEADARATMVDVQDFLGFGQHALAGIDADVDREVEVDTVMDCETTTSVGWYGRVPAVFELRTTLADEAREEVLAGQDVVRTSYVRFLRSVDPRLDWARLDGGRARCHPRRRVGSPRQAEVWGGVPTHHAGELKEPTLLAHLEVRAYFVLYAEVHWRSRRIGAHTRRL</sequence>
<proteinExistence type="predicted"/>
<comment type="caution">
    <text evidence="1">The sequence shown here is derived from an EMBL/GenBank/DDBJ whole genome shotgun (WGS) entry which is preliminary data.</text>
</comment>
<gene>
    <name evidence="1" type="ORF">FOL46_000956</name>
</gene>
<protein>
    <submittedName>
        <fullName evidence="1">Uncharacterized protein</fullName>
    </submittedName>
</protein>
<dbReference type="AlphaFoldDB" id="A0A7J6KTU4"/>
<organism evidence="1 2">
    <name type="scientific">Perkinsus olseni</name>
    <name type="common">Perkinsus atlanticus</name>
    <dbReference type="NCBI Taxonomy" id="32597"/>
    <lineage>
        <taxon>Eukaryota</taxon>
        <taxon>Sar</taxon>
        <taxon>Alveolata</taxon>
        <taxon>Perkinsozoa</taxon>
        <taxon>Perkinsea</taxon>
        <taxon>Perkinsida</taxon>
        <taxon>Perkinsidae</taxon>
        <taxon>Perkinsus</taxon>
    </lineage>
</organism>
<evidence type="ECO:0000313" key="1">
    <source>
        <dbReference type="EMBL" id="KAF4650457.1"/>
    </source>
</evidence>
<reference evidence="1 2" key="1">
    <citation type="submission" date="2020-04" db="EMBL/GenBank/DDBJ databases">
        <title>Perkinsus olseni comparative genomics.</title>
        <authorList>
            <person name="Bogema D.R."/>
        </authorList>
    </citation>
    <scope>NUCLEOTIDE SEQUENCE [LARGE SCALE GENOMIC DNA]</scope>
    <source>
        <strain evidence="1">ATCC PRA-31</strain>
    </source>
</reference>